<dbReference type="PROSITE" id="PS00104">
    <property type="entry name" value="EPSP_SYNTHASE_1"/>
    <property type="match status" value="1"/>
</dbReference>
<feature type="binding site" evidence="8">
    <location>
        <position position="175"/>
    </location>
    <ligand>
        <name>3-phosphoshikimate</name>
        <dbReference type="ChEBI" id="CHEBI:145989"/>
    </ligand>
</feature>
<name>A0A077AXN6_9PROT</name>
<evidence type="ECO:0000313" key="10">
    <source>
        <dbReference type="EMBL" id="AIK96393.1"/>
    </source>
</evidence>
<feature type="binding site" evidence="8">
    <location>
        <position position="130"/>
    </location>
    <ligand>
        <name>phosphoenolpyruvate</name>
        <dbReference type="ChEBI" id="CHEBI:58702"/>
    </ligand>
</feature>
<feature type="binding site" evidence="8">
    <location>
        <position position="34"/>
    </location>
    <ligand>
        <name>3-phosphoshikimate</name>
        <dbReference type="ChEBI" id="CHEBI:145989"/>
    </ligand>
</feature>
<evidence type="ECO:0000256" key="5">
    <source>
        <dbReference type="ARBA" id="ARBA00022679"/>
    </source>
</evidence>
<protein>
    <recommendedName>
        <fullName evidence="8">3-phosphoshikimate 1-carboxyvinyltransferase</fullName>
        <ecNumber evidence="8">2.5.1.19</ecNumber>
    </recommendedName>
    <alternativeName>
        <fullName evidence="8">5-enolpyruvylshikimate-3-phosphate synthase</fullName>
        <shortName evidence="8">EPSP synthase</shortName>
        <shortName evidence="8">EPSPS</shortName>
    </alternativeName>
</protein>
<dbReference type="GO" id="GO:0009423">
    <property type="term" value="P:chorismate biosynthetic process"/>
    <property type="evidence" value="ECO:0007669"/>
    <property type="project" value="UniProtKB-UniRule"/>
</dbReference>
<dbReference type="NCBIfam" id="TIGR01356">
    <property type="entry name" value="aroA"/>
    <property type="match status" value="1"/>
</dbReference>
<evidence type="ECO:0000256" key="1">
    <source>
        <dbReference type="ARBA" id="ARBA00004811"/>
    </source>
</evidence>
<dbReference type="RefSeq" id="WP_038464766.1">
    <property type="nucleotide sequence ID" value="NZ_CP008941.1"/>
</dbReference>
<dbReference type="AlphaFoldDB" id="A0A077AXN6"/>
<feature type="binding site" evidence="8">
    <location>
        <position position="102"/>
    </location>
    <ligand>
        <name>phosphoenolpyruvate</name>
        <dbReference type="ChEBI" id="CHEBI:58702"/>
    </ligand>
</feature>
<dbReference type="EMBL" id="CP008941">
    <property type="protein sequence ID" value="AIK96393.1"/>
    <property type="molecule type" value="Genomic_DNA"/>
</dbReference>
<dbReference type="UniPathway" id="UPA00053">
    <property type="reaction ID" value="UER00089"/>
</dbReference>
<feature type="binding site" evidence="8">
    <location>
        <position position="359"/>
    </location>
    <ligand>
        <name>phosphoenolpyruvate</name>
        <dbReference type="ChEBI" id="CHEBI:58702"/>
    </ligand>
</feature>
<dbReference type="GO" id="GO:0005737">
    <property type="term" value="C:cytoplasm"/>
    <property type="evidence" value="ECO:0007669"/>
    <property type="project" value="UniProtKB-SubCell"/>
</dbReference>
<dbReference type="GO" id="GO:0009073">
    <property type="term" value="P:aromatic amino acid family biosynthetic process"/>
    <property type="evidence" value="ECO:0007669"/>
    <property type="project" value="UniProtKB-KW"/>
</dbReference>
<evidence type="ECO:0000259" key="9">
    <source>
        <dbReference type="Pfam" id="PF00275"/>
    </source>
</evidence>
<comment type="subunit">
    <text evidence="8">Monomer.</text>
</comment>
<keyword evidence="5 8" id="KW-0808">Transferase</keyword>
<dbReference type="GO" id="GO:0003866">
    <property type="term" value="F:3-phosphoshikimate 1-carboxyvinyltransferase activity"/>
    <property type="evidence" value="ECO:0007669"/>
    <property type="project" value="UniProtKB-UniRule"/>
</dbReference>
<dbReference type="FunFam" id="3.65.10.10:FF:000005">
    <property type="entry name" value="3-phosphoshikimate 1-carboxyvinyltransferase"/>
    <property type="match status" value="1"/>
</dbReference>
<organism evidence="10 11">
    <name type="scientific">Candidatus Odyssella acanthamoebae</name>
    <dbReference type="NCBI Taxonomy" id="91604"/>
    <lineage>
        <taxon>Bacteria</taxon>
        <taxon>Pseudomonadati</taxon>
        <taxon>Pseudomonadota</taxon>
        <taxon>Alphaproteobacteria</taxon>
        <taxon>Holosporales</taxon>
        <taxon>Candidatus Paracaedibacteraceae</taxon>
        <taxon>Candidatus Odyssella</taxon>
    </lineage>
</organism>
<dbReference type="HAMAP" id="MF_00210">
    <property type="entry name" value="EPSP_synth"/>
    <property type="match status" value="1"/>
</dbReference>
<evidence type="ECO:0000256" key="2">
    <source>
        <dbReference type="ARBA" id="ARBA00009948"/>
    </source>
</evidence>
<keyword evidence="11" id="KW-1185">Reference proteome</keyword>
<keyword evidence="4 8" id="KW-0028">Amino-acid biosynthesis</keyword>
<feature type="active site" description="Proton acceptor" evidence="8">
    <location>
        <position position="328"/>
    </location>
</feature>
<dbReference type="Gene3D" id="3.65.10.10">
    <property type="entry name" value="Enolpyruvate transferase domain"/>
    <property type="match status" value="2"/>
</dbReference>
<comment type="similarity">
    <text evidence="2 8">Belongs to the EPSP synthase family.</text>
</comment>
<keyword evidence="3 8" id="KW-0963">Cytoplasm</keyword>
<dbReference type="PANTHER" id="PTHR21090">
    <property type="entry name" value="AROM/DEHYDROQUINATE SYNTHASE"/>
    <property type="match status" value="1"/>
</dbReference>
<dbReference type="EC" id="2.5.1.19" evidence="8"/>
<dbReference type="PROSITE" id="PS00885">
    <property type="entry name" value="EPSP_SYNTHASE_2"/>
    <property type="match status" value="1"/>
</dbReference>
<dbReference type="InterPro" id="IPR013792">
    <property type="entry name" value="RNA3'P_cycl/enolpyr_Trfase_a/b"/>
</dbReference>
<evidence type="ECO:0000256" key="8">
    <source>
        <dbReference type="HAMAP-Rule" id="MF_00210"/>
    </source>
</evidence>
<dbReference type="SUPFAM" id="SSF55205">
    <property type="entry name" value="EPT/RTPC-like"/>
    <property type="match status" value="1"/>
</dbReference>
<dbReference type="CDD" id="cd01556">
    <property type="entry name" value="EPSP_synthase"/>
    <property type="match status" value="1"/>
</dbReference>
<feature type="binding site" evidence="8">
    <location>
        <position position="328"/>
    </location>
    <ligand>
        <name>3-phosphoshikimate</name>
        <dbReference type="ChEBI" id="CHEBI:145989"/>
    </ligand>
</feature>
<dbReference type="InterPro" id="IPR006264">
    <property type="entry name" value="EPSP_synthase"/>
</dbReference>
<dbReference type="OrthoDB" id="9809920at2"/>
<dbReference type="Pfam" id="PF00275">
    <property type="entry name" value="EPSP_synthase"/>
    <property type="match status" value="1"/>
</dbReference>
<sequence>MAIKNTLISYRQSHLRGKLIAHHDIPGDKSISHRALYLSAFADGITQIEGLNTGEDVEHTQLALESFGVKIENHGEGKKLVHGLAGKALMQPKNPLYLGNSGTTARLLGGVITPFPISVTLYGDASLSQRPMRRMILPLKEIGAKFEANLNETLPLTIHGTKSPVGTHYIMPIPSAQIKSSLLLAGLNIQGMTSIHEPVKTRDHTERMMEYLGIPLRITDHEGGGKILSLTGKCRFEAKRISVPADPSSAAFFAVAAAITPQSDITIEGVNWNPYRRRVFEILEMMGAKLTVLKHAHLCGEEIADIQIESNTLNSITLEAHEAPALIDEYPALAVAAAAARGTSVFRGLRELRYKESNRLEGIFHNLTTCGIEVRTDDDTLIIKGTSGLPIFGGVTINVFKDHRIAMALYILGMIARNPIIIQGADCISSSFPNFSSVFENLSFMRAA</sequence>
<feature type="binding site" evidence="8">
    <location>
        <position position="29"/>
    </location>
    <ligand>
        <name>phosphoenolpyruvate</name>
        <dbReference type="ChEBI" id="CHEBI:58702"/>
    </ligand>
</feature>
<dbReference type="KEGG" id="paca:ID47_06065"/>
<comment type="caution">
    <text evidence="8">Lacks conserved residue(s) required for the propagation of feature annotation.</text>
</comment>
<feature type="binding site" evidence="8">
    <location>
        <position position="30"/>
    </location>
    <ligand>
        <name>3-phosphoshikimate</name>
        <dbReference type="ChEBI" id="CHEBI:145989"/>
    </ligand>
</feature>
<dbReference type="InterPro" id="IPR001986">
    <property type="entry name" value="Enolpyruvate_Tfrase_dom"/>
</dbReference>
<comment type="function">
    <text evidence="8">Catalyzes the transfer of the enolpyruvyl moiety of phosphoenolpyruvate (PEP) to the 5-hydroxyl of shikimate-3-phosphate (S3P) to produce enolpyruvyl shikimate-3-phosphate and inorganic phosphate.</text>
</comment>
<feature type="binding site" evidence="8">
    <location>
        <position position="355"/>
    </location>
    <ligand>
        <name>3-phosphoshikimate</name>
        <dbReference type="ChEBI" id="CHEBI:145989"/>
    </ligand>
</feature>
<accession>A0A077AXN6</accession>
<dbReference type="HOGENOM" id="CLU_024321_0_1_5"/>
<keyword evidence="6 8" id="KW-0057">Aromatic amino acid biosynthesis</keyword>
<feature type="binding site" evidence="8">
    <location>
        <position position="177"/>
    </location>
    <ligand>
        <name>phosphoenolpyruvate</name>
        <dbReference type="ChEBI" id="CHEBI:58702"/>
    </ligand>
</feature>
<dbReference type="Proteomes" id="UP000028926">
    <property type="component" value="Chromosome"/>
</dbReference>
<comment type="pathway">
    <text evidence="1 8">Metabolic intermediate biosynthesis; chorismate biosynthesis; chorismate from D-erythrose 4-phosphate and phosphoenolpyruvate: step 6/7.</text>
</comment>
<reference evidence="10 11" key="1">
    <citation type="submission" date="2014-07" db="EMBL/GenBank/DDBJ databases">
        <title>Comparative genomic insights into amoeba endosymbionts belonging to the families of Holosporaceae and Candidatus Midichloriaceae within Rickettsiales.</title>
        <authorList>
            <person name="Wang Z."/>
            <person name="Wu M."/>
        </authorList>
    </citation>
    <scope>NUCLEOTIDE SEQUENCE [LARGE SCALE GENOMIC DNA]</scope>
    <source>
        <strain evidence="10">PRA3</strain>
    </source>
</reference>
<dbReference type="InterPro" id="IPR023193">
    <property type="entry name" value="EPSP_synthase_CS"/>
</dbReference>
<feature type="binding site" evidence="8">
    <location>
        <position position="404"/>
    </location>
    <ligand>
        <name>phosphoenolpyruvate</name>
        <dbReference type="ChEBI" id="CHEBI:58702"/>
    </ligand>
</feature>
<dbReference type="PANTHER" id="PTHR21090:SF5">
    <property type="entry name" value="PENTAFUNCTIONAL AROM POLYPEPTIDE"/>
    <property type="match status" value="1"/>
</dbReference>
<comment type="catalytic activity">
    <reaction evidence="7">
        <text>3-phosphoshikimate + phosphoenolpyruvate = 5-O-(1-carboxyvinyl)-3-phosphoshikimate + phosphate</text>
        <dbReference type="Rhea" id="RHEA:21256"/>
        <dbReference type="ChEBI" id="CHEBI:43474"/>
        <dbReference type="ChEBI" id="CHEBI:57701"/>
        <dbReference type="ChEBI" id="CHEBI:58702"/>
        <dbReference type="ChEBI" id="CHEBI:145989"/>
        <dbReference type="EC" id="2.5.1.19"/>
    </reaction>
    <physiologicalReaction direction="left-to-right" evidence="7">
        <dbReference type="Rhea" id="RHEA:21257"/>
    </physiologicalReaction>
</comment>
<gene>
    <name evidence="8" type="primary">aroA</name>
    <name evidence="10" type="ORF">ID47_06065</name>
</gene>
<evidence type="ECO:0000256" key="7">
    <source>
        <dbReference type="ARBA" id="ARBA00044633"/>
    </source>
</evidence>
<dbReference type="GO" id="GO:0008652">
    <property type="term" value="P:amino acid biosynthetic process"/>
    <property type="evidence" value="ECO:0007669"/>
    <property type="project" value="UniProtKB-KW"/>
</dbReference>
<evidence type="ECO:0000256" key="6">
    <source>
        <dbReference type="ARBA" id="ARBA00023141"/>
    </source>
</evidence>
<feature type="binding site" evidence="8">
    <location>
        <position position="29"/>
    </location>
    <ligand>
        <name>3-phosphoshikimate</name>
        <dbReference type="ChEBI" id="CHEBI:145989"/>
    </ligand>
</feature>
<dbReference type="eggNOG" id="COG0128">
    <property type="taxonomic scope" value="Bacteria"/>
</dbReference>
<evidence type="ECO:0000256" key="3">
    <source>
        <dbReference type="ARBA" id="ARBA00022490"/>
    </source>
</evidence>
<dbReference type="InterPro" id="IPR036968">
    <property type="entry name" value="Enolpyruvate_Tfrase_sf"/>
</dbReference>
<evidence type="ECO:0000256" key="4">
    <source>
        <dbReference type="ARBA" id="ARBA00022605"/>
    </source>
</evidence>
<feature type="binding site" evidence="8">
    <location>
        <position position="177"/>
    </location>
    <ligand>
        <name>3-phosphoshikimate</name>
        <dbReference type="ChEBI" id="CHEBI:145989"/>
    </ligand>
</feature>
<comment type="subcellular location">
    <subcellularLocation>
        <location evidence="8">Cytoplasm</location>
    </subcellularLocation>
</comment>
<dbReference type="PIRSF" id="PIRSF000505">
    <property type="entry name" value="EPSPS"/>
    <property type="match status" value="1"/>
</dbReference>
<evidence type="ECO:0000313" key="11">
    <source>
        <dbReference type="Proteomes" id="UP000028926"/>
    </source>
</evidence>
<dbReference type="STRING" id="91604.ID47_06065"/>
<proteinExistence type="inferred from homology"/>
<feature type="domain" description="Enolpyruvate transferase" evidence="9">
    <location>
        <begin position="24"/>
        <end position="437"/>
    </location>
</feature>